<comment type="caution">
    <text evidence="2">The sequence shown here is derived from an EMBL/GenBank/DDBJ whole genome shotgun (WGS) entry which is preliminary data.</text>
</comment>
<accession>A0A2U2BD24</accession>
<evidence type="ECO:0000313" key="2">
    <source>
        <dbReference type="EMBL" id="PWE00960.1"/>
    </source>
</evidence>
<evidence type="ECO:0000313" key="3">
    <source>
        <dbReference type="Proteomes" id="UP000244956"/>
    </source>
</evidence>
<keyword evidence="1" id="KW-0732">Signal</keyword>
<gene>
    <name evidence="2" type="ORF">DDZ16_00260</name>
</gene>
<proteinExistence type="predicted"/>
<dbReference type="Proteomes" id="UP000244956">
    <property type="component" value="Unassembled WGS sequence"/>
</dbReference>
<dbReference type="RefSeq" id="WP_109262415.1">
    <property type="nucleotide sequence ID" value="NZ_QEWP01000001.1"/>
</dbReference>
<dbReference type="SUPFAM" id="SSF56935">
    <property type="entry name" value="Porins"/>
    <property type="match status" value="1"/>
</dbReference>
<dbReference type="AlphaFoldDB" id="A0A2U2BD24"/>
<feature type="chain" id="PRO_5015569507" description="Porin" evidence="1">
    <location>
        <begin position="20"/>
        <end position="391"/>
    </location>
</feature>
<keyword evidence="3" id="KW-1185">Reference proteome</keyword>
<protein>
    <recommendedName>
        <fullName evidence="4">Porin</fullName>
    </recommendedName>
</protein>
<dbReference type="InterPro" id="IPR023614">
    <property type="entry name" value="Porin_dom_sf"/>
</dbReference>
<feature type="signal peptide" evidence="1">
    <location>
        <begin position="1"/>
        <end position="19"/>
    </location>
</feature>
<dbReference type="EMBL" id="QEWP01000001">
    <property type="protein sequence ID" value="PWE00960.1"/>
    <property type="molecule type" value="Genomic_DNA"/>
</dbReference>
<dbReference type="Gene3D" id="2.40.160.10">
    <property type="entry name" value="Porin"/>
    <property type="match status" value="1"/>
</dbReference>
<name>A0A2U2BD24_9BACT</name>
<dbReference type="OrthoDB" id="9807854at2"/>
<sequence>MRKYFCCLFVSILSISAFSGEQLKFNNFDKAVVPFVALQIWNTVSFDNQLSGEAVDSRYGMYFRRARPGFKGHPLDRLYYNVQLSADFLGKDQFLSSKGPSNTGAIKVWSAYITYRLSKQSQWFNLTTGYMLPHISRESTTTPWTMSSLDKAETSCYLRQFATGKSNGISSGINLGGTGVLSEYMSASYNFAFLSNMHGGVTQGREYAPLLIGHLILTIGATERNAYKFTADDNVLSDNIFVSFGVGASFQDQCDYFQKNTTFSTDLKLNFKGFHLLTEYSEMKRDAGVNFKAHNFLIRSGYNIDWKYSGILEPVFSYRGFYGEDNGEEVGFYTGKDTQVDVGINWWLSGQKMKINVHYLVNSGNGNNFSSKESDHTKRGNIAVLGLQVVL</sequence>
<evidence type="ECO:0008006" key="4">
    <source>
        <dbReference type="Google" id="ProtNLM"/>
    </source>
</evidence>
<reference evidence="2 3" key="1">
    <citation type="submission" date="2018-05" db="EMBL/GenBank/DDBJ databases">
        <title>Marinilabilia rubrum sp. nov., isolated from saltern sediment.</title>
        <authorList>
            <person name="Zhang R."/>
        </authorList>
    </citation>
    <scope>NUCLEOTIDE SEQUENCE [LARGE SCALE GENOMIC DNA]</scope>
    <source>
        <strain evidence="2 3">WTE16</strain>
    </source>
</reference>
<organism evidence="2 3">
    <name type="scientific">Marinilabilia rubra</name>
    <dbReference type="NCBI Taxonomy" id="2162893"/>
    <lineage>
        <taxon>Bacteria</taxon>
        <taxon>Pseudomonadati</taxon>
        <taxon>Bacteroidota</taxon>
        <taxon>Bacteroidia</taxon>
        <taxon>Marinilabiliales</taxon>
        <taxon>Marinilabiliaceae</taxon>
        <taxon>Marinilabilia</taxon>
    </lineage>
</organism>
<evidence type="ECO:0000256" key="1">
    <source>
        <dbReference type="SAM" id="SignalP"/>
    </source>
</evidence>